<evidence type="ECO:0000313" key="2">
    <source>
        <dbReference type="EMBL" id="MBK4736964.1"/>
    </source>
</evidence>
<proteinExistence type="predicted"/>
<dbReference type="Pfam" id="PF03993">
    <property type="entry name" value="DUF349"/>
    <property type="match status" value="3"/>
</dbReference>
<dbReference type="EMBL" id="JAEPBG010000009">
    <property type="protein sequence ID" value="MBK4736964.1"/>
    <property type="molecule type" value="Genomic_DNA"/>
</dbReference>
<keyword evidence="3" id="KW-1185">Reference proteome</keyword>
<sequence>MFRFLFKRTPKPESAASAAPAKIQTPDRAELQRQARDAAIAQAESLSGDEGRAVAFILESEHADARMKAAQYLYAREHLERVRDAMRNVDRRVAKLMQQRLEQLQRQEALTARGIAAAEKAERLVSAPQPMVNQVAELDRDWAALKEVPEAIRQRFDASRERLAQRLQAQAALQRAVLDEVAALQRLRDAHEPLSDEELEQQLTAAEGRMAAHLQSSEAPSLPKNPVLAFQDGVSALRTAMQQRAARREAQAARDAALQGWEEATTADPMQLTEADLRREWAALPALSSEDAAHLQSRFDVLLAQVRAAHKPKETPKPAPARTESRAQPDAESALGFEEALGALEAALEDGSLHAAAEQDRALRGFDLKAIRPTDAQMARLSRLRAELARLQGWARWGGSVSRDELVKAAEDLQGQPMPVAELAKKLGSLRARWKELDTASGAAGKEVWQRFDAACTAAHAPLAEHYQTLAEERRQNLERARAMVAEVREQAQTAGVLGEGVDVDWKALAGFCNRISQNFRRIGPIDRRERKAIDVEFEAALRALTEPLAAQQRHEIERREQLIAEVESLDANSPRSIDALRVIQERWQDMARSLPLARADEQALWQRFRAACDALFAERREAAKVADAERQENLERKNALCAALEAAIDAPVSTLAQTLRATEEAWRGIGPAPRAAQSALDERYANATGALRQRIEAARTQKLEQSAKVLLERLALCRRAEEALISGRTEEGVEAMRADWAALPAASDALGHALQHRFDAALSGDAVASATLEKQRGAVLADILALEILLGVDSPPELAQERLKQQVQVLQSSLGSGQRQQQAQRPRELLLQACSAPARLADQDMARLVRILPLALQAE</sequence>
<feature type="compositionally biased region" description="Low complexity" evidence="1">
    <location>
        <begin position="12"/>
        <end position="22"/>
    </location>
</feature>
<reference evidence="2" key="1">
    <citation type="submission" date="2021-01" db="EMBL/GenBank/DDBJ databases">
        <title>Genome sequence of strain Noviherbaspirillum sp. DKR-6.</title>
        <authorList>
            <person name="Chaudhary D.K."/>
        </authorList>
    </citation>
    <scope>NUCLEOTIDE SEQUENCE</scope>
    <source>
        <strain evidence="2">DKR-6</strain>
    </source>
</reference>
<gene>
    <name evidence="2" type="ORF">JJB74_20270</name>
</gene>
<comment type="caution">
    <text evidence="2">The sequence shown here is derived from an EMBL/GenBank/DDBJ whole genome shotgun (WGS) entry which is preliminary data.</text>
</comment>
<evidence type="ECO:0000313" key="3">
    <source>
        <dbReference type="Proteomes" id="UP000622890"/>
    </source>
</evidence>
<feature type="region of interest" description="Disordered" evidence="1">
    <location>
        <begin position="8"/>
        <end position="33"/>
    </location>
</feature>
<dbReference type="AlphaFoldDB" id="A0A934T1G5"/>
<dbReference type="InterPro" id="IPR007139">
    <property type="entry name" value="DUF349"/>
</dbReference>
<protein>
    <submittedName>
        <fullName evidence="2">DUF349 domain-containing protein</fullName>
    </submittedName>
</protein>
<dbReference type="RefSeq" id="WP_200594892.1">
    <property type="nucleotide sequence ID" value="NZ_JAEPBG010000009.1"/>
</dbReference>
<feature type="region of interest" description="Disordered" evidence="1">
    <location>
        <begin position="310"/>
        <end position="332"/>
    </location>
</feature>
<name>A0A934T1G5_9BURK</name>
<accession>A0A934T1G5</accession>
<organism evidence="2 3">
    <name type="scientific">Noviherbaspirillum pedocola</name>
    <dbReference type="NCBI Taxonomy" id="2801341"/>
    <lineage>
        <taxon>Bacteria</taxon>
        <taxon>Pseudomonadati</taxon>
        <taxon>Pseudomonadota</taxon>
        <taxon>Betaproteobacteria</taxon>
        <taxon>Burkholderiales</taxon>
        <taxon>Oxalobacteraceae</taxon>
        <taxon>Noviherbaspirillum</taxon>
    </lineage>
</organism>
<evidence type="ECO:0000256" key="1">
    <source>
        <dbReference type="SAM" id="MobiDB-lite"/>
    </source>
</evidence>
<dbReference type="Proteomes" id="UP000622890">
    <property type="component" value="Unassembled WGS sequence"/>
</dbReference>